<dbReference type="EMBL" id="JAAALK010000079">
    <property type="protein sequence ID" value="KAG8099100.1"/>
    <property type="molecule type" value="Genomic_DNA"/>
</dbReference>
<gene>
    <name evidence="3" type="ORF">GUJ93_ZPchr0013g34005</name>
</gene>
<evidence type="ECO:0000313" key="3">
    <source>
        <dbReference type="EMBL" id="KAG8099100.1"/>
    </source>
</evidence>
<dbReference type="Pfam" id="PF16499">
    <property type="entry name" value="Melibiase_2"/>
    <property type="match status" value="1"/>
</dbReference>
<dbReference type="PANTHER" id="PTHR11452:SF75">
    <property type="entry name" value="ALPHA-GALACTOSIDASE MEL1"/>
    <property type="match status" value="1"/>
</dbReference>
<dbReference type="GO" id="GO:0005975">
    <property type="term" value="P:carbohydrate metabolic process"/>
    <property type="evidence" value="ECO:0007669"/>
    <property type="project" value="InterPro"/>
</dbReference>
<comment type="caution">
    <text evidence="3">The sequence shown here is derived from an EMBL/GenBank/DDBJ whole genome shotgun (WGS) entry which is preliminary data.</text>
</comment>
<accession>A0A8J6C1L2</accession>
<dbReference type="InterPro" id="IPR002241">
    <property type="entry name" value="Glyco_hydro_27"/>
</dbReference>
<keyword evidence="4" id="KW-1185">Reference proteome</keyword>
<reference evidence="3" key="2">
    <citation type="submission" date="2021-02" db="EMBL/GenBank/DDBJ databases">
        <authorList>
            <person name="Kimball J.A."/>
            <person name="Haas M.W."/>
            <person name="Macchietto M."/>
            <person name="Kono T."/>
            <person name="Duquette J."/>
            <person name="Shao M."/>
        </authorList>
    </citation>
    <scope>NUCLEOTIDE SEQUENCE</scope>
    <source>
        <tissue evidence="3">Fresh leaf tissue</tissue>
    </source>
</reference>
<dbReference type="OrthoDB" id="5795902at2759"/>
<protein>
    <recommendedName>
        <fullName evidence="5">Alpha-galactosidase</fullName>
    </recommendedName>
</protein>
<dbReference type="GO" id="GO:0004553">
    <property type="term" value="F:hydrolase activity, hydrolyzing O-glycosyl compounds"/>
    <property type="evidence" value="ECO:0007669"/>
    <property type="project" value="InterPro"/>
</dbReference>
<keyword evidence="2" id="KW-0326">Glycosidase</keyword>
<organism evidence="3 4">
    <name type="scientific">Zizania palustris</name>
    <name type="common">Northern wild rice</name>
    <dbReference type="NCBI Taxonomy" id="103762"/>
    <lineage>
        <taxon>Eukaryota</taxon>
        <taxon>Viridiplantae</taxon>
        <taxon>Streptophyta</taxon>
        <taxon>Embryophyta</taxon>
        <taxon>Tracheophyta</taxon>
        <taxon>Spermatophyta</taxon>
        <taxon>Magnoliopsida</taxon>
        <taxon>Liliopsida</taxon>
        <taxon>Poales</taxon>
        <taxon>Poaceae</taxon>
        <taxon>BOP clade</taxon>
        <taxon>Oryzoideae</taxon>
        <taxon>Oryzeae</taxon>
        <taxon>Zizaniinae</taxon>
        <taxon>Zizania</taxon>
    </lineage>
</organism>
<evidence type="ECO:0008006" key="5">
    <source>
        <dbReference type="Google" id="ProtNLM"/>
    </source>
</evidence>
<evidence type="ECO:0000313" key="4">
    <source>
        <dbReference type="Proteomes" id="UP000729402"/>
    </source>
</evidence>
<keyword evidence="1" id="KW-0378">Hydrolase</keyword>
<dbReference type="Proteomes" id="UP000729402">
    <property type="component" value="Unassembled WGS sequence"/>
</dbReference>
<sequence>MGLLLPPILQLTSASRTLCLPVISCERIEFAQACKICNLFFALPMTITADALVLMGLADLGYNYADIDDCWSYVKRGKKNQLLPGPKTFPSSIKALAECRLCAWKMSKTYSDAGIFTYQVRSGPLHHENEMRHYMLHGSIQKLMRQGVDYLKYDNCYNLGIKPKERYPPTLDALNSTGRQIFYYLCECGRTIDDIQDTWKSTTDIADLLTRITSGHHMLDLVDRMDLGTYEDPLRIQGRTLGQGKYGCSEVWAGPLSGKW</sequence>
<evidence type="ECO:0000256" key="1">
    <source>
        <dbReference type="ARBA" id="ARBA00022801"/>
    </source>
</evidence>
<name>A0A8J6C1L2_ZIZPA</name>
<evidence type="ECO:0000256" key="2">
    <source>
        <dbReference type="ARBA" id="ARBA00023295"/>
    </source>
</evidence>
<dbReference type="PANTHER" id="PTHR11452">
    <property type="entry name" value="ALPHA-GALACTOSIDASE/ALPHA-N-ACETYLGALACTOSAMINIDASE"/>
    <property type="match status" value="1"/>
</dbReference>
<proteinExistence type="predicted"/>
<reference evidence="3" key="1">
    <citation type="journal article" date="2021" name="bioRxiv">
        <title>Whole Genome Assembly and Annotation of Northern Wild Rice, Zizania palustris L., Supports a Whole Genome Duplication in the Zizania Genus.</title>
        <authorList>
            <person name="Haas M."/>
            <person name="Kono T."/>
            <person name="Macchietto M."/>
            <person name="Millas R."/>
            <person name="McGilp L."/>
            <person name="Shao M."/>
            <person name="Duquette J."/>
            <person name="Hirsch C.N."/>
            <person name="Kimball J."/>
        </authorList>
    </citation>
    <scope>NUCLEOTIDE SEQUENCE</scope>
    <source>
        <tissue evidence="3">Fresh leaf tissue</tissue>
    </source>
</reference>
<dbReference type="AlphaFoldDB" id="A0A8J6C1L2"/>